<dbReference type="SUPFAM" id="SSF51658">
    <property type="entry name" value="Xylose isomerase-like"/>
    <property type="match status" value="1"/>
</dbReference>
<dbReference type="EMBL" id="QXIW01000027">
    <property type="protein sequence ID" value="RIE12940.1"/>
    <property type="molecule type" value="Genomic_DNA"/>
</dbReference>
<dbReference type="GO" id="GO:0016853">
    <property type="term" value="F:isomerase activity"/>
    <property type="evidence" value="ECO:0007669"/>
    <property type="project" value="UniProtKB-KW"/>
</dbReference>
<dbReference type="Pfam" id="PF01261">
    <property type="entry name" value="AP_endonuc_2"/>
    <property type="match status" value="1"/>
</dbReference>
<dbReference type="Gene3D" id="3.20.20.150">
    <property type="entry name" value="Divalent-metal-dependent TIM barrel enzymes"/>
    <property type="match status" value="1"/>
</dbReference>
<protein>
    <submittedName>
        <fullName evidence="3">Sugar phosphate isomerase/epimerase</fullName>
    </submittedName>
</protein>
<dbReference type="RefSeq" id="WP_119087690.1">
    <property type="nucleotide sequence ID" value="NZ_QXIV01000037.1"/>
</dbReference>
<proteinExistence type="predicted"/>
<evidence type="ECO:0000313" key="3">
    <source>
        <dbReference type="EMBL" id="RIE12940.1"/>
    </source>
</evidence>
<keyword evidence="3" id="KW-0413">Isomerase</keyword>
<dbReference type="InterPro" id="IPR050312">
    <property type="entry name" value="IolE/XylAMocC-like"/>
</dbReference>
<dbReference type="PANTHER" id="PTHR12110">
    <property type="entry name" value="HYDROXYPYRUVATE ISOMERASE"/>
    <property type="match status" value="1"/>
</dbReference>
<accession>A0A398DDW0</accession>
<evidence type="ECO:0000313" key="5">
    <source>
        <dbReference type="Proteomes" id="UP000266042"/>
    </source>
</evidence>
<dbReference type="InterPro" id="IPR013022">
    <property type="entry name" value="Xyl_isomerase-like_TIM-brl"/>
</dbReference>
<dbReference type="PANTHER" id="PTHR12110:SF21">
    <property type="entry name" value="XYLOSE ISOMERASE-LIKE TIM BARREL DOMAIN-CONTAINING PROTEIN"/>
    <property type="match status" value="1"/>
</dbReference>
<dbReference type="InterPro" id="IPR036237">
    <property type="entry name" value="Xyl_isomerase-like_sf"/>
</dbReference>
<reference evidence="4 5" key="1">
    <citation type="submission" date="2018-09" db="EMBL/GenBank/DDBJ databases">
        <title>Discovery and Ecogenomic Context for Candidatus Cryosericales, a Global Caldiserica Order Active in Thawing Permafrost.</title>
        <authorList>
            <person name="Martinez M.A."/>
            <person name="Woodcroft B.J."/>
            <person name="Ignacio Espinoza J.C."/>
            <person name="Zayed A."/>
            <person name="Singleton C.M."/>
            <person name="Boyd J."/>
            <person name="Li Y.-F."/>
            <person name="Purvine S."/>
            <person name="Maughan H."/>
            <person name="Hodgkins S.B."/>
            <person name="Anderson D."/>
            <person name="Sederholm M."/>
            <person name="Temperton B."/>
            <person name="Saleska S.R."/>
            <person name="Tyson G.W."/>
            <person name="Rich V.I."/>
        </authorList>
    </citation>
    <scope>NUCLEOTIDE SEQUENCE [LARGE SCALE GENOMIC DNA]</scope>
    <source>
        <strain evidence="2 4">SMC2</strain>
        <strain evidence="3 5">SMC3</strain>
    </source>
</reference>
<keyword evidence="4" id="KW-1185">Reference proteome</keyword>
<feature type="domain" description="Xylose isomerase-like TIM barrel" evidence="1">
    <location>
        <begin position="23"/>
        <end position="312"/>
    </location>
</feature>
<sequence length="329" mass="37316">MRPVTMFTGQWADMPFDTLCSKMSSWGYDGLEIACWGEHLNIDKAVESDAYVRSLKDTMEKNHLQCHAIGNHLAGQLVCSRNDERFDVFAPAELHGQPEKMRAWAIDQMKKAAVVARLLGASVVTGFTGSSIWEGWYSFPPVSDEWIEAGYAQFADLWNPILDVYEQNGIKFALEVHPTEIAFDYWTTVRTLDAIRHRPSFGINFDPSHLYWQGIAPEQFIYDFKDRIYHVHMKDAMLNPGPRGGLLGSHITFGDMRRGWNFVSLGRGGVNFERIIRALNDIGYEGPLSVEWEDSGMEREAGAQEALAFVRRMDFKKSGVAFDKAMSNN</sequence>
<evidence type="ECO:0000313" key="2">
    <source>
        <dbReference type="EMBL" id="RIE11714.1"/>
    </source>
</evidence>
<evidence type="ECO:0000313" key="4">
    <source>
        <dbReference type="Proteomes" id="UP000265724"/>
    </source>
</evidence>
<evidence type="ECO:0000259" key="1">
    <source>
        <dbReference type="Pfam" id="PF01261"/>
    </source>
</evidence>
<name>A0A398DDW0_9BACT</name>
<dbReference type="EMBL" id="QXIX01000059">
    <property type="protein sequence ID" value="RIE11714.1"/>
    <property type="molecule type" value="Genomic_DNA"/>
</dbReference>
<comment type="caution">
    <text evidence="3">The sequence shown here is derived from an EMBL/GenBank/DDBJ whole genome shotgun (WGS) entry which is preliminary data.</text>
</comment>
<dbReference type="AlphaFoldDB" id="A0A398DDW0"/>
<organism evidence="3 5">
    <name type="scientific">Candidatus Cryosericum hinesii</name>
    <dbReference type="NCBI Taxonomy" id="2290915"/>
    <lineage>
        <taxon>Bacteria</taxon>
        <taxon>Pseudomonadati</taxon>
        <taxon>Caldisericota/Cryosericota group</taxon>
        <taxon>Candidatus Cryosericota</taxon>
        <taxon>Candidatus Cryosericia</taxon>
        <taxon>Candidatus Cryosericales</taxon>
        <taxon>Candidatus Cryosericaceae</taxon>
        <taxon>Candidatus Cryosericum</taxon>
    </lineage>
</organism>
<dbReference type="Proteomes" id="UP000266042">
    <property type="component" value="Unassembled WGS sequence"/>
</dbReference>
<gene>
    <name evidence="2" type="ORF">SMC2_08540</name>
    <name evidence="3" type="ORF">SMC3_05055</name>
</gene>
<dbReference type="Proteomes" id="UP000265724">
    <property type="component" value="Unassembled WGS sequence"/>
</dbReference>